<dbReference type="AlphaFoldDB" id="A0AA89KX34"/>
<comment type="caution">
    <text evidence="1">The sequence shown here is derived from an EMBL/GenBank/DDBJ whole genome shotgun (WGS) entry which is preliminary data.</text>
</comment>
<name>A0AA89KX34_9LACO</name>
<dbReference type="Proteomes" id="UP000050823">
    <property type="component" value="Unassembled WGS sequence"/>
</dbReference>
<organism evidence="1 2">
    <name type="scientific">Latilactobacillus graminis DSM 20719</name>
    <dbReference type="NCBI Taxonomy" id="1423752"/>
    <lineage>
        <taxon>Bacteria</taxon>
        <taxon>Bacillati</taxon>
        <taxon>Bacillota</taxon>
        <taxon>Bacilli</taxon>
        <taxon>Lactobacillales</taxon>
        <taxon>Lactobacillaceae</taxon>
        <taxon>Latilactobacillus</taxon>
    </lineage>
</organism>
<gene>
    <name evidence="1" type="ORF">FC90_GL000911</name>
</gene>
<evidence type="ECO:0000313" key="1">
    <source>
        <dbReference type="EMBL" id="KRM22311.1"/>
    </source>
</evidence>
<dbReference type="EMBL" id="AYZB01000035">
    <property type="protein sequence ID" value="KRM22311.1"/>
    <property type="molecule type" value="Genomic_DNA"/>
</dbReference>
<dbReference type="InterPro" id="IPR025233">
    <property type="entry name" value="DUF4176"/>
</dbReference>
<protein>
    <recommendedName>
        <fullName evidence="3">DUF4176 domain-containing protein</fullName>
    </recommendedName>
</protein>
<dbReference type="Pfam" id="PF13780">
    <property type="entry name" value="DUF4176"/>
    <property type="match status" value="1"/>
</dbReference>
<sequence length="154" mass="17858">MTMNNKILPIGTLVYLDEGTSLMAIIGIGQLIKQNEADEKPTYFDYVGVIYPQGLVSEELYYFNQDNISEVVRESLVNEQHERLIVAMEEWKKDNADQFIKGKIVSCINRIRSVDNKAPCIHRSLQMETKEIENNNWNVINIFRLNNIKNYCVV</sequence>
<reference evidence="1 2" key="1">
    <citation type="journal article" date="2015" name="Genome Announc.">
        <title>Expanding the biotechnology potential of lactobacilli through comparative genomics of 213 strains and associated genera.</title>
        <authorList>
            <person name="Sun Z."/>
            <person name="Harris H.M."/>
            <person name="McCann A."/>
            <person name="Guo C."/>
            <person name="Argimon S."/>
            <person name="Zhang W."/>
            <person name="Yang X."/>
            <person name="Jeffery I.B."/>
            <person name="Cooney J.C."/>
            <person name="Kagawa T.F."/>
            <person name="Liu W."/>
            <person name="Song Y."/>
            <person name="Salvetti E."/>
            <person name="Wrobel A."/>
            <person name="Rasinkangas P."/>
            <person name="Parkhill J."/>
            <person name="Rea M.C."/>
            <person name="O'Sullivan O."/>
            <person name="Ritari J."/>
            <person name="Douillard F.P."/>
            <person name="Paul Ross R."/>
            <person name="Yang R."/>
            <person name="Briner A.E."/>
            <person name="Felis G.E."/>
            <person name="de Vos W.M."/>
            <person name="Barrangou R."/>
            <person name="Klaenhammer T.R."/>
            <person name="Caufield P.W."/>
            <person name="Cui Y."/>
            <person name="Zhang H."/>
            <person name="O'Toole P.W."/>
        </authorList>
    </citation>
    <scope>NUCLEOTIDE SEQUENCE [LARGE SCALE GENOMIC DNA]</scope>
    <source>
        <strain evidence="1 2">DSM 20719</strain>
    </source>
</reference>
<evidence type="ECO:0000313" key="2">
    <source>
        <dbReference type="Proteomes" id="UP000050823"/>
    </source>
</evidence>
<proteinExistence type="predicted"/>
<accession>A0AA89KX34</accession>
<evidence type="ECO:0008006" key="3">
    <source>
        <dbReference type="Google" id="ProtNLM"/>
    </source>
</evidence>